<keyword evidence="4" id="KW-1185">Reference proteome</keyword>
<dbReference type="SUPFAM" id="SSF52172">
    <property type="entry name" value="CheY-like"/>
    <property type="match status" value="1"/>
</dbReference>
<dbReference type="SMART" id="SM00448">
    <property type="entry name" value="REC"/>
    <property type="match status" value="1"/>
</dbReference>
<dbReference type="InterPro" id="IPR001789">
    <property type="entry name" value="Sig_transdc_resp-reg_receiver"/>
</dbReference>
<organism evidence="3 4">
    <name type="scientific">Marinospirillum alkaliphilum DSM 21637</name>
    <dbReference type="NCBI Taxonomy" id="1122209"/>
    <lineage>
        <taxon>Bacteria</taxon>
        <taxon>Pseudomonadati</taxon>
        <taxon>Pseudomonadota</taxon>
        <taxon>Gammaproteobacteria</taxon>
        <taxon>Oceanospirillales</taxon>
        <taxon>Oceanospirillaceae</taxon>
        <taxon>Marinospirillum</taxon>
    </lineage>
</organism>
<proteinExistence type="predicted"/>
<accession>A0A1K1YFG6</accession>
<feature type="domain" description="Response regulatory" evidence="2">
    <location>
        <begin position="12"/>
        <end position="127"/>
    </location>
</feature>
<gene>
    <name evidence="3" type="ORF">SAMN02745752_02211</name>
</gene>
<dbReference type="Gene3D" id="3.40.50.2300">
    <property type="match status" value="1"/>
</dbReference>
<reference evidence="3 4" key="1">
    <citation type="submission" date="2016-11" db="EMBL/GenBank/DDBJ databases">
        <authorList>
            <person name="Jaros S."/>
            <person name="Januszkiewicz K."/>
            <person name="Wedrychowicz H."/>
        </authorList>
    </citation>
    <scope>NUCLEOTIDE SEQUENCE [LARGE SCALE GENOMIC DNA]</scope>
    <source>
        <strain evidence="3 4">DSM 21637</strain>
    </source>
</reference>
<dbReference type="EMBL" id="FPJW01000008">
    <property type="protein sequence ID" value="SFX60486.1"/>
    <property type="molecule type" value="Genomic_DNA"/>
</dbReference>
<sequence>MNEINTEDAKRSVLIVDDTPVMRTLLRQLLKDQGFLVIGEASNGTKALDEFRRLKPEVVCLDIEMPEMNGLDVLKTIKSEQPDTVVVMITGDAQARSVNQAIDAGANGYILKPFSGVRVAEVINKALLAG</sequence>
<evidence type="ECO:0000313" key="4">
    <source>
        <dbReference type="Proteomes" id="UP000182350"/>
    </source>
</evidence>
<dbReference type="AlphaFoldDB" id="A0A1K1YFG6"/>
<dbReference type="GO" id="GO:0000160">
    <property type="term" value="P:phosphorelay signal transduction system"/>
    <property type="evidence" value="ECO:0007669"/>
    <property type="project" value="InterPro"/>
</dbReference>
<dbReference type="Proteomes" id="UP000182350">
    <property type="component" value="Unassembled WGS sequence"/>
</dbReference>
<evidence type="ECO:0000256" key="1">
    <source>
        <dbReference type="PROSITE-ProRule" id="PRU00169"/>
    </source>
</evidence>
<dbReference type="InterPro" id="IPR011006">
    <property type="entry name" value="CheY-like_superfamily"/>
</dbReference>
<feature type="modified residue" description="4-aspartylphosphate" evidence="1">
    <location>
        <position position="62"/>
    </location>
</feature>
<dbReference type="RefSeq" id="WP_072326521.1">
    <property type="nucleotide sequence ID" value="NZ_FPJW01000008.1"/>
</dbReference>
<protein>
    <submittedName>
        <fullName evidence="3">Two-component system, chemotaxis family, response regulator CheY</fullName>
    </submittedName>
</protein>
<evidence type="ECO:0000313" key="3">
    <source>
        <dbReference type="EMBL" id="SFX60486.1"/>
    </source>
</evidence>
<dbReference type="STRING" id="1122209.SAMN02745752_02211"/>
<dbReference type="PANTHER" id="PTHR43228:SF1">
    <property type="entry name" value="TWO-COMPONENT RESPONSE REGULATOR ARR22"/>
    <property type="match status" value="1"/>
</dbReference>
<dbReference type="PANTHER" id="PTHR43228">
    <property type="entry name" value="TWO-COMPONENT RESPONSE REGULATOR"/>
    <property type="match status" value="1"/>
</dbReference>
<dbReference type="Pfam" id="PF00072">
    <property type="entry name" value="Response_reg"/>
    <property type="match status" value="1"/>
</dbReference>
<dbReference type="PROSITE" id="PS50110">
    <property type="entry name" value="RESPONSE_REGULATORY"/>
    <property type="match status" value="1"/>
</dbReference>
<name>A0A1K1YFG6_9GAMM</name>
<evidence type="ECO:0000259" key="2">
    <source>
        <dbReference type="PROSITE" id="PS50110"/>
    </source>
</evidence>
<dbReference type="InterPro" id="IPR052048">
    <property type="entry name" value="ST_Response_Regulator"/>
</dbReference>
<keyword evidence="1" id="KW-0597">Phosphoprotein</keyword>